<protein>
    <submittedName>
        <fullName evidence="1">FMN-binding negative transcriptional regulator</fullName>
    </submittedName>
</protein>
<sequence>MHCPAMFREERIEVLQQLIRHHPLATLITSGSHGLSANLIPFTLHGDVLRAHLARNNRQLDDLRAGGEALVVFQGPECYVSPAWYPSKVEHEKVVPTWNFVMVQARGTPQVMDDPDWLRAHVGQMTDQLESEREQPWSVDDAPADFIAGQLRAIVGVEIPIAAIEGKWKISQNRQQADRQGVIDGLAAEGRCPHMRQLMTGG</sequence>
<dbReference type="RefSeq" id="WP_154380697.1">
    <property type="nucleotide sequence ID" value="NZ_WKJK01000013.1"/>
</dbReference>
<accession>A0A6I2L516</accession>
<comment type="caution">
    <text evidence="1">The sequence shown here is derived from an EMBL/GenBank/DDBJ whole genome shotgun (WGS) entry which is preliminary data.</text>
</comment>
<dbReference type="Proteomes" id="UP000433309">
    <property type="component" value="Unassembled WGS sequence"/>
</dbReference>
<dbReference type="PANTHER" id="PTHR35802:SF1">
    <property type="entry name" value="PROTEASE SYNTHASE AND SPORULATION PROTEIN PAI 2"/>
    <property type="match status" value="1"/>
</dbReference>
<evidence type="ECO:0000313" key="2">
    <source>
        <dbReference type="Proteomes" id="UP000433309"/>
    </source>
</evidence>
<proteinExistence type="predicted"/>
<dbReference type="PANTHER" id="PTHR35802">
    <property type="entry name" value="PROTEASE SYNTHASE AND SPORULATION PROTEIN PAI 2"/>
    <property type="match status" value="1"/>
</dbReference>
<dbReference type="EMBL" id="WKJK01000013">
    <property type="protein sequence ID" value="MRW92870.1"/>
    <property type="molecule type" value="Genomic_DNA"/>
</dbReference>
<name>A0A6I2L516_9BURK</name>
<organism evidence="1 2">
    <name type="scientific">Duganella guangzhouensis</name>
    <dbReference type="NCBI Taxonomy" id="2666084"/>
    <lineage>
        <taxon>Bacteria</taxon>
        <taxon>Pseudomonadati</taxon>
        <taxon>Pseudomonadota</taxon>
        <taxon>Betaproteobacteria</taxon>
        <taxon>Burkholderiales</taxon>
        <taxon>Oxalobacteraceae</taxon>
        <taxon>Telluria group</taxon>
        <taxon>Duganella</taxon>
    </lineage>
</organism>
<evidence type="ECO:0000313" key="1">
    <source>
        <dbReference type="EMBL" id="MRW92870.1"/>
    </source>
</evidence>
<dbReference type="InterPro" id="IPR007396">
    <property type="entry name" value="TR_PAI2-type"/>
</dbReference>
<gene>
    <name evidence="1" type="ORF">GJ699_22990</name>
</gene>
<dbReference type="InterPro" id="IPR012349">
    <property type="entry name" value="Split_barrel_FMN-bd"/>
</dbReference>
<reference evidence="1 2" key="1">
    <citation type="submission" date="2019-11" db="EMBL/GenBank/DDBJ databases">
        <title>Novel species isolated from a subtropical stream in China.</title>
        <authorList>
            <person name="Lu H."/>
        </authorList>
    </citation>
    <scope>NUCLEOTIDE SEQUENCE [LARGE SCALE GENOMIC DNA]</scope>
    <source>
        <strain evidence="1 2">FT80W</strain>
    </source>
</reference>
<dbReference type="Gene3D" id="2.30.110.10">
    <property type="entry name" value="Electron Transport, Fmn-binding Protein, Chain A"/>
    <property type="match status" value="1"/>
</dbReference>
<dbReference type="PIRSF" id="PIRSF010372">
    <property type="entry name" value="PaiB"/>
    <property type="match status" value="1"/>
</dbReference>
<dbReference type="AlphaFoldDB" id="A0A6I2L516"/>
<keyword evidence="2" id="KW-1185">Reference proteome</keyword>
<dbReference type="Pfam" id="PF04299">
    <property type="entry name" value="FMN_bind_2"/>
    <property type="match status" value="1"/>
</dbReference>
<dbReference type="SUPFAM" id="SSF50475">
    <property type="entry name" value="FMN-binding split barrel"/>
    <property type="match status" value="1"/>
</dbReference>